<dbReference type="AlphaFoldDB" id="A0A8H3FBY0"/>
<sequence>MEHILIPGDVYVRPGKRTLYAQRTQQSPFSRFKRFLGAMTNLSLHSSGQPHPFIISTTDVSLEGQFTLQQPGFQLLATCKQAYNEGRYMFYTMNTFHWPPGPVNITDGWNVNLQPEHQKMIKNVCIDLNLVSLTYGDMEAVEASARRGHGGQPGNHDGSFWSYEAVYQLERRVWSKILSLYCCDVPGNLRGFVGLERMILQSSIGRCVLNSQLKNDETEWESLVDFITAVSNHLRSIIRFHVNGRGWRKTKTWLEGLSTIGSSY</sequence>
<comment type="caution">
    <text evidence="1">The sequence shown here is derived from an EMBL/GenBank/DDBJ whole genome shotgun (WGS) entry which is preliminary data.</text>
</comment>
<gene>
    <name evidence="1" type="ORF">ALECFALPRED_002090</name>
</gene>
<dbReference type="Proteomes" id="UP000664203">
    <property type="component" value="Unassembled WGS sequence"/>
</dbReference>
<organism evidence="1 2">
    <name type="scientific">Alectoria fallacina</name>
    <dbReference type="NCBI Taxonomy" id="1903189"/>
    <lineage>
        <taxon>Eukaryota</taxon>
        <taxon>Fungi</taxon>
        <taxon>Dikarya</taxon>
        <taxon>Ascomycota</taxon>
        <taxon>Pezizomycotina</taxon>
        <taxon>Lecanoromycetes</taxon>
        <taxon>OSLEUM clade</taxon>
        <taxon>Lecanoromycetidae</taxon>
        <taxon>Lecanorales</taxon>
        <taxon>Lecanorineae</taxon>
        <taxon>Parmeliaceae</taxon>
        <taxon>Alectoria</taxon>
    </lineage>
</organism>
<name>A0A8H3FBY0_9LECA</name>
<accession>A0A8H3FBY0</accession>
<keyword evidence="2" id="KW-1185">Reference proteome</keyword>
<dbReference type="OrthoDB" id="5350959at2759"/>
<evidence type="ECO:0000313" key="1">
    <source>
        <dbReference type="EMBL" id="CAF9922452.1"/>
    </source>
</evidence>
<proteinExistence type="predicted"/>
<protein>
    <submittedName>
        <fullName evidence="1">Uncharacterized protein</fullName>
    </submittedName>
</protein>
<evidence type="ECO:0000313" key="2">
    <source>
        <dbReference type="Proteomes" id="UP000664203"/>
    </source>
</evidence>
<reference evidence="1" key="1">
    <citation type="submission" date="2021-03" db="EMBL/GenBank/DDBJ databases">
        <authorList>
            <person name="Tagirdzhanova G."/>
        </authorList>
    </citation>
    <scope>NUCLEOTIDE SEQUENCE</scope>
</reference>
<dbReference type="EMBL" id="CAJPDR010000155">
    <property type="protein sequence ID" value="CAF9922452.1"/>
    <property type="molecule type" value="Genomic_DNA"/>
</dbReference>